<dbReference type="Gene3D" id="3.40.50.720">
    <property type="entry name" value="NAD(P)-binding Rossmann-like Domain"/>
    <property type="match status" value="1"/>
</dbReference>
<evidence type="ECO:0000256" key="3">
    <source>
        <dbReference type="RuleBase" id="RU000363"/>
    </source>
</evidence>
<dbReference type="PANTHER" id="PTHR24322:SF736">
    <property type="entry name" value="RETINOL DEHYDROGENASE 10"/>
    <property type="match status" value="1"/>
</dbReference>
<reference evidence="4 5" key="1">
    <citation type="submission" date="2016-10" db="EMBL/GenBank/DDBJ databases">
        <authorList>
            <person name="de Groot N.N."/>
        </authorList>
    </citation>
    <scope>NUCLEOTIDE SEQUENCE [LARGE SCALE GENOMIC DNA]</scope>
    <source>
        <strain evidence="4 5">DSM 25927</strain>
    </source>
</reference>
<accession>A0A1H9KKS7</accession>
<gene>
    <name evidence="4" type="ORF">SAMN04488038_113148</name>
</gene>
<dbReference type="SUPFAM" id="SSF51735">
    <property type="entry name" value="NAD(P)-binding Rossmann-fold domains"/>
    <property type="match status" value="1"/>
</dbReference>
<evidence type="ECO:0000313" key="5">
    <source>
        <dbReference type="Proteomes" id="UP000199233"/>
    </source>
</evidence>
<proteinExistence type="inferred from homology"/>
<evidence type="ECO:0000313" key="4">
    <source>
        <dbReference type="EMBL" id="SEQ99527.1"/>
    </source>
</evidence>
<dbReference type="GO" id="GO:0016616">
    <property type="term" value="F:oxidoreductase activity, acting on the CH-OH group of donors, NAD or NADP as acceptor"/>
    <property type="evidence" value="ECO:0007669"/>
    <property type="project" value="TreeGrafter"/>
</dbReference>
<comment type="similarity">
    <text evidence="1 3">Belongs to the short-chain dehydrogenases/reductases (SDR) family.</text>
</comment>
<dbReference type="Pfam" id="PF00106">
    <property type="entry name" value="adh_short"/>
    <property type="match status" value="1"/>
</dbReference>
<dbReference type="PRINTS" id="PR00081">
    <property type="entry name" value="GDHRDH"/>
</dbReference>
<dbReference type="InterPro" id="IPR020904">
    <property type="entry name" value="Sc_DH/Rdtase_CS"/>
</dbReference>
<name>A0A1H9KKS7_9GAMM</name>
<evidence type="ECO:0000256" key="2">
    <source>
        <dbReference type="ARBA" id="ARBA00023002"/>
    </source>
</evidence>
<dbReference type="PRINTS" id="PR00080">
    <property type="entry name" value="SDRFAMILY"/>
</dbReference>
<organism evidence="4 5">
    <name type="scientific">Solimonas aquatica</name>
    <dbReference type="NCBI Taxonomy" id="489703"/>
    <lineage>
        <taxon>Bacteria</taxon>
        <taxon>Pseudomonadati</taxon>
        <taxon>Pseudomonadota</taxon>
        <taxon>Gammaproteobacteria</taxon>
        <taxon>Nevskiales</taxon>
        <taxon>Nevskiaceae</taxon>
        <taxon>Solimonas</taxon>
    </lineage>
</organism>
<dbReference type="PROSITE" id="PS00061">
    <property type="entry name" value="ADH_SHORT"/>
    <property type="match status" value="1"/>
</dbReference>
<dbReference type="InterPro" id="IPR036291">
    <property type="entry name" value="NAD(P)-bd_dom_sf"/>
</dbReference>
<dbReference type="Proteomes" id="UP000199233">
    <property type="component" value="Unassembled WGS sequence"/>
</dbReference>
<dbReference type="OrthoDB" id="4690547at2"/>
<protein>
    <submittedName>
        <fullName evidence="4">Short-chain dehydrogenase</fullName>
    </submittedName>
</protein>
<keyword evidence="2" id="KW-0560">Oxidoreductase</keyword>
<keyword evidence="5" id="KW-1185">Reference proteome</keyword>
<dbReference type="EMBL" id="FOFS01000013">
    <property type="protein sequence ID" value="SEQ99527.1"/>
    <property type="molecule type" value="Genomic_DNA"/>
</dbReference>
<sequence length="281" mass="30376">MKSFQDKVAAITGAGSGMGRELAIELAKQGCHLALSDVNEQGLAQTMSLLKAYPVRVTSTRLDVSQREAVYAWADAVVREHGKVNLIFNNAGVALGSTLEGVAYEDFEWIMNINFWGVVYGSKAFLPHLRASGDGHIINTSSIFGLFAVPANGCYNASKFAVRGFSECLRQEMELTAAPVSVTSVHPGGIKTNIAQAARMSSNLDGLLAKDGQSARDNFDKLFITSANRAARIILKAVRGNKRRVLVGPDAKFMDLLVRLLPSAYQRLVTAGARMQARRSL</sequence>
<dbReference type="RefSeq" id="WP_093288739.1">
    <property type="nucleotide sequence ID" value="NZ_FOFS01000013.1"/>
</dbReference>
<dbReference type="STRING" id="489703.SAMN04488038_113148"/>
<dbReference type="PANTHER" id="PTHR24322">
    <property type="entry name" value="PKSB"/>
    <property type="match status" value="1"/>
</dbReference>
<evidence type="ECO:0000256" key="1">
    <source>
        <dbReference type="ARBA" id="ARBA00006484"/>
    </source>
</evidence>
<dbReference type="InterPro" id="IPR002347">
    <property type="entry name" value="SDR_fam"/>
</dbReference>
<dbReference type="AlphaFoldDB" id="A0A1H9KKS7"/>